<dbReference type="PANTHER" id="PTHR21261:SF2">
    <property type="entry name" value="GH04238P-RELATED"/>
    <property type="match status" value="1"/>
</dbReference>
<dbReference type="EnsemblMetazoa" id="XM_021350177.2">
    <property type="protein sequence ID" value="XP_021205852.2"/>
    <property type="gene ID" value="LOC110385785"/>
</dbReference>
<reference evidence="3" key="1">
    <citation type="journal article" date="2008" name="Insect Biochem. Mol. Biol.">
        <title>The genome of a lepidopteran model insect, the silkworm Bombyx mori.</title>
        <authorList>
            <consortium name="International Silkworm Genome Consortium"/>
        </authorList>
    </citation>
    <scope>NUCLEOTIDE SEQUENCE [LARGE SCALE GENOMIC DNA]</scope>
    <source>
        <strain evidence="3">p50T</strain>
    </source>
</reference>
<keyword evidence="3" id="KW-1185">Reference proteome</keyword>
<dbReference type="InterPro" id="IPR013783">
    <property type="entry name" value="Ig-like_fold"/>
</dbReference>
<dbReference type="InterPro" id="IPR036179">
    <property type="entry name" value="Ig-like_dom_sf"/>
</dbReference>
<dbReference type="PANTHER" id="PTHR21261">
    <property type="entry name" value="BEAT PROTEIN"/>
    <property type="match status" value="1"/>
</dbReference>
<reference evidence="2" key="2">
    <citation type="submission" date="2022-06" db="UniProtKB">
        <authorList>
            <consortium name="EnsemblMetazoa"/>
        </authorList>
    </citation>
    <scope>IDENTIFICATION</scope>
    <source>
        <strain evidence="2">p50T (Dazao)</strain>
    </source>
</reference>
<feature type="domain" description="Ig-like" evidence="1">
    <location>
        <begin position="4"/>
        <end position="135"/>
    </location>
</feature>
<protein>
    <recommendedName>
        <fullName evidence="1">Ig-like domain-containing protein</fullName>
    </recommendedName>
</protein>
<evidence type="ECO:0000313" key="3">
    <source>
        <dbReference type="Proteomes" id="UP000005204"/>
    </source>
</evidence>
<evidence type="ECO:0000259" key="1">
    <source>
        <dbReference type="PROSITE" id="PS50835"/>
    </source>
</evidence>
<dbReference type="AlphaFoldDB" id="A0A8R2HP10"/>
<dbReference type="PROSITE" id="PS50835">
    <property type="entry name" value="IG_LIKE"/>
    <property type="match status" value="1"/>
</dbReference>
<dbReference type="KEGG" id="bmor:110385785"/>
<proteinExistence type="predicted"/>
<name>A0A8R2HP10_BOMMO</name>
<dbReference type="Proteomes" id="UP000005204">
    <property type="component" value="Unassembled WGS sequence"/>
</dbReference>
<dbReference type="SUPFAM" id="SSF48726">
    <property type="entry name" value="Immunoglobulin"/>
    <property type="match status" value="1"/>
</dbReference>
<evidence type="ECO:0000313" key="2">
    <source>
        <dbReference type="EnsemblMetazoa" id="XP_021205852.2"/>
    </source>
</evidence>
<sequence>MDYPRQLVLFILFSKCVSVNINRIEVPYLVEMGTESVILDCEYVMSAASGPGLVVKWFFNGSSGLVYQWIPPMLPQVIGLLKGKVDMNFRISDEPLQAYRALKIIRPTTDLSGNYTCVVSTFIEEDRRTRSMLVYSTGKSFHFVQEKRYVFIVSLICFAEDLYPKPTMNIMSQSKLLKQASTEIKMNSWGLYSVETKAVVHDDDVMTPWEEFTCVLSLPSANYTDSRTTIYYPGLMPTAQIAAIEIGRPQQRQSNDSSTTSSARIFLLCSLLLFIK</sequence>
<organism evidence="2 3">
    <name type="scientific">Bombyx mori</name>
    <name type="common">Silk moth</name>
    <dbReference type="NCBI Taxonomy" id="7091"/>
    <lineage>
        <taxon>Eukaryota</taxon>
        <taxon>Metazoa</taxon>
        <taxon>Ecdysozoa</taxon>
        <taxon>Arthropoda</taxon>
        <taxon>Hexapoda</taxon>
        <taxon>Insecta</taxon>
        <taxon>Pterygota</taxon>
        <taxon>Neoptera</taxon>
        <taxon>Endopterygota</taxon>
        <taxon>Lepidoptera</taxon>
        <taxon>Glossata</taxon>
        <taxon>Ditrysia</taxon>
        <taxon>Bombycoidea</taxon>
        <taxon>Bombycidae</taxon>
        <taxon>Bombycinae</taxon>
        <taxon>Bombyx</taxon>
    </lineage>
</organism>
<dbReference type="RefSeq" id="XP_021205852.2">
    <property type="nucleotide sequence ID" value="XM_021350177.3"/>
</dbReference>
<dbReference type="GeneID" id="110385785"/>
<accession>A0A8R2HP10</accession>
<dbReference type="Gene3D" id="2.60.40.10">
    <property type="entry name" value="Immunoglobulins"/>
    <property type="match status" value="2"/>
</dbReference>
<dbReference type="InterPro" id="IPR007110">
    <property type="entry name" value="Ig-like_dom"/>
</dbReference>